<feature type="binding site" evidence="9">
    <location>
        <position position="64"/>
    </location>
    <ligand>
        <name>substrate</name>
    </ligand>
</feature>
<keyword evidence="5 9" id="KW-0479">Metal-binding</keyword>
<name>A0ABS1HPR0_9BACT</name>
<feature type="binding site" evidence="9">
    <location>
        <position position="86"/>
    </location>
    <ligand>
        <name>Mg(2+)</name>
        <dbReference type="ChEBI" id="CHEBI:18420"/>
        <label>1</label>
    </ligand>
</feature>
<dbReference type="InterPro" id="IPR000760">
    <property type="entry name" value="Inositol_monophosphatase-like"/>
</dbReference>
<keyword evidence="8 9" id="KW-0472">Membrane</keyword>
<evidence type="ECO:0000256" key="8">
    <source>
        <dbReference type="ARBA" id="ARBA00023136"/>
    </source>
</evidence>
<keyword evidence="7 9" id="KW-0460">Magnesium</keyword>
<keyword evidence="11" id="KW-1185">Reference proteome</keyword>
<dbReference type="Pfam" id="PF00459">
    <property type="entry name" value="Inositol_P"/>
    <property type="match status" value="1"/>
</dbReference>
<feature type="binding site" evidence="9">
    <location>
        <position position="87"/>
    </location>
    <ligand>
        <name>Mg(2+)</name>
        <dbReference type="ChEBI" id="CHEBI:18420"/>
        <label>2</label>
    </ligand>
</feature>
<dbReference type="Gene3D" id="3.30.540.10">
    <property type="entry name" value="Fructose-1,6-Bisphosphatase, subunit A, domain 1"/>
    <property type="match status" value="1"/>
</dbReference>
<keyword evidence="3 9" id="KW-1003">Cell membrane</keyword>
<gene>
    <name evidence="9 10" type="primary">cysQ</name>
    <name evidence="10" type="ORF">JIV24_19755</name>
</gene>
<dbReference type="HAMAP" id="MF_02095">
    <property type="entry name" value="CysQ"/>
    <property type="match status" value="1"/>
</dbReference>
<evidence type="ECO:0000256" key="6">
    <source>
        <dbReference type="ARBA" id="ARBA00022801"/>
    </source>
</evidence>
<evidence type="ECO:0000256" key="2">
    <source>
        <dbReference type="ARBA" id="ARBA00005289"/>
    </source>
</evidence>
<comment type="catalytic activity">
    <reaction evidence="1 9">
        <text>adenosine 3',5'-bisphosphate + H2O = AMP + phosphate</text>
        <dbReference type="Rhea" id="RHEA:10040"/>
        <dbReference type="ChEBI" id="CHEBI:15377"/>
        <dbReference type="ChEBI" id="CHEBI:43474"/>
        <dbReference type="ChEBI" id="CHEBI:58343"/>
        <dbReference type="ChEBI" id="CHEBI:456215"/>
        <dbReference type="EC" id="3.1.3.7"/>
    </reaction>
</comment>
<dbReference type="Proteomes" id="UP000605676">
    <property type="component" value="Unassembled WGS sequence"/>
</dbReference>
<comment type="similarity">
    <text evidence="2 9">Belongs to the inositol monophosphatase superfamily. CysQ family.</text>
</comment>
<comment type="function">
    <text evidence="9">Converts adenosine-3',5'-bisphosphate (PAP) to AMP.</text>
</comment>
<protein>
    <recommendedName>
        <fullName evidence="9">3'(2'),5'-bisphosphate nucleotidase CysQ</fullName>
        <ecNumber evidence="9">3.1.3.7</ecNumber>
    </recommendedName>
    <alternativeName>
        <fullName evidence="9">3'(2'),5-bisphosphonucleoside 3'(2')-phosphohydrolase</fullName>
    </alternativeName>
    <alternativeName>
        <fullName evidence="9">3'-phosphoadenosine 5'-phosphate phosphatase</fullName>
        <shortName evidence="9">PAP phosphatase</shortName>
    </alternativeName>
</protein>
<dbReference type="PRINTS" id="PR00377">
    <property type="entry name" value="IMPHPHTASES"/>
</dbReference>
<feature type="binding site" evidence="9">
    <location>
        <position position="84"/>
    </location>
    <ligand>
        <name>Mg(2+)</name>
        <dbReference type="ChEBI" id="CHEBI:18420"/>
        <label>2</label>
    </ligand>
</feature>
<evidence type="ECO:0000256" key="3">
    <source>
        <dbReference type="ARBA" id="ARBA00022475"/>
    </source>
</evidence>
<dbReference type="NCBIfam" id="TIGR01331">
    <property type="entry name" value="bisphos_cysQ"/>
    <property type="match status" value="1"/>
</dbReference>
<feature type="binding site" evidence="9">
    <location>
        <position position="84"/>
    </location>
    <ligand>
        <name>Mg(2+)</name>
        <dbReference type="ChEBI" id="CHEBI:18420"/>
        <label>1</label>
    </ligand>
</feature>
<comment type="cofactor">
    <cofactor evidence="9">
        <name>Mg(2+)</name>
        <dbReference type="ChEBI" id="CHEBI:18420"/>
    </cofactor>
</comment>
<comment type="subcellular location">
    <subcellularLocation>
        <location evidence="9">Cell membrane</location>
        <topology evidence="9">Peripheral membrane protein</topology>
        <orientation evidence="9">Cytoplasmic side</orientation>
    </subcellularLocation>
</comment>
<evidence type="ECO:0000256" key="5">
    <source>
        <dbReference type="ARBA" id="ARBA00022723"/>
    </source>
</evidence>
<keyword evidence="4" id="KW-0997">Cell inner membrane</keyword>
<dbReference type="EC" id="3.1.3.7" evidence="9"/>
<dbReference type="PROSITE" id="PS00630">
    <property type="entry name" value="IMP_2"/>
    <property type="match status" value="1"/>
</dbReference>
<feature type="binding site" evidence="9">
    <location>
        <position position="225"/>
    </location>
    <ligand>
        <name>Mg(2+)</name>
        <dbReference type="ChEBI" id="CHEBI:18420"/>
        <label>2</label>
    </ligand>
</feature>
<feature type="binding site" evidence="9">
    <location>
        <begin position="86"/>
        <end position="89"/>
    </location>
    <ligand>
        <name>substrate</name>
    </ligand>
</feature>
<evidence type="ECO:0000256" key="9">
    <source>
        <dbReference type="HAMAP-Rule" id="MF_02095"/>
    </source>
</evidence>
<evidence type="ECO:0000256" key="1">
    <source>
        <dbReference type="ARBA" id="ARBA00001625"/>
    </source>
</evidence>
<comment type="caution">
    <text evidence="10">The sequence shown here is derived from an EMBL/GenBank/DDBJ whole genome shotgun (WGS) entry which is preliminary data.</text>
</comment>
<dbReference type="PROSITE" id="PS00629">
    <property type="entry name" value="IMP_1"/>
    <property type="match status" value="1"/>
</dbReference>
<evidence type="ECO:0000313" key="11">
    <source>
        <dbReference type="Proteomes" id="UP000605676"/>
    </source>
</evidence>
<reference evidence="10 11" key="1">
    <citation type="submission" date="2021-01" db="EMBL/GenBank/DDBJ databases">
        <title>Carboxyliciviraga sp.nov., isolated from coastal sediments.</title>
        <authorList>
            <person name="Lu D."/>
            <person name="Zhang T."/>
        </authorList>
    </citation>
    <scope>NUCLEOTIDE SEQUENCE [LARGE SCALE GENOMIC DNA]</scope>
    <source>
        <strain evidence="10 11">N1Y132</strain>
    </source>
</reference>
<dbReference type="InterPro" id="IPR006240">
    <property type="entry name" value="CysQ"/>
</dbReference>
<dbReference type="RefSeq" id="WP_200466809.1">
    <property type="nucleotide sequence ID" value="NZ_JAENRR010000078.1"/>
</dbReference>
<proteinExistence type="inferred from homology"/>
<evidence type="ECO:0000256" key="4">
    <source>
        <dbReference type="ARBA" id="ARBA00022519"/>
    </source>
</evidence>
<feature type="binding site" evidence="9">
    <location>
        <position position="225"/>
    </location>
    <ligand>
        <name>substrate</name>
    </ligand>
</feature>
<dbReference type="PANTHER" id="PTHR43028">
    <property type="entry name" value="3'(2'),5'-BISPHOSPHATE NUCLEOTIDASE 1"/>
    <property type="match status" value="1"/>
</dbReference>
<evidence type="ECO:0000313" key="10">
    <source>
        <dbReference type="EMBL" id="MBK3519590.1"/>
    </source>
</evidence>
<dbReference type="PANTHER" id="PTHR43028:SF5">
    <property type="entry name" value="3'(2'),5'-BISPHOSPHATE NUCLEOTIDASE 1"/>
    <property type="match status" value="1"/>
</dbReference>
<accession>A0ABS1HPR0</accession>
<feature type="binding site" evidence="9">
    <location>
        <position position="64"/>
    </location>
    <ligand>
        <name>Mg(2+)</name>
        <dbReference type="ChEBI" id="CHEBI:18420"/>
        <label>1</label>
    </ligand>
</feature>
<keyword evidence="6 9" id="KW-0378">Hydrolase</keyword>
<evidence type="ECO:0000256" key="7">
    <source>
        <dbReference type="ARBA" id="ARBA00022842"/>
    </source>
</evidence>
<dbReference type="Gene3D" id="3.40.190.80">
    <property type="match status" value="1"/>
</dbReference>
<sequence>MNVLTNIAIRAALDAGKEMLKIFNSDDFGVRLKSDDSPLTEADLKSHHIIADALKSTDIPVLSEEGAELSHNERKDWTKLWIVDPLDGTKEFVKRSGEFTVNIALVEHQKPIMGVVLAPYLGWLYWGDENGAFKAELSKTWVDETSELIMSKMQAKTLPCEKKEVCTVVASVSHFSKETEQYINTLKVKEGTVELVSRGSSLKMCLVAEGSAHLYPRLGPTMEWDTAAGQAVVEAAGGQLFDWKIKRPMLYNRPELLNGWFLAARKGVQIEDYFL</sequence>
<dbReference type="SUPFAM" id="SSF56655">
    <property type="entry name" value="Carbohydrate phosphatase"/>
    <property type="match status" value="1"/>
</dbReference>
<dbReference type="EMBL" id="JAENRR010000078">
    <property type="protein sequence ID" value="MBK3519590.1"/>
    <property type="molecule type" value="Genomic_DNA"/>
</dbReference>
<organism evidence="10 11">
    <name type="scientific">Carboxylicivirga marina</name>
    <dbReference type="NCBI Taxonomy" id="2800988"/>
    <lineage>
        <taxon>Bacteria</taxon>
        <taxon>Pseudomonadati</taxon>
        <taxon>Bacteroidota</taxon>
        <taxon>Bacteroidia</taxon>
        <taxon>Marinilabiliales</taxon>
        <taxon>Marinilabiliaceae</taxon>
        <taxon>Carboxylicivirga</taxon>
    </lineage>
</organism>
<dbReference type="InterPro" id="IPR020550">
    <property type="entry name" value="Inositol_monophosphatase_CS"/>
</dbReference>
<dbReference type="InterPro" id="IPR020583">
    <property type="entry name" value="Inositol_monoP_metal-BS"/>
</dbReference>
<dbReference type="CDD" id="cd01638">
    <property type="entry name" value="CysQ"/>
    <property type="match status" value="1"/>
</dbReference>
<dbReference type="InterPro" id="IPR050725">
    <property type="entry name" value="CysQ/Inositol_MonoPase"/>
</dbReference>
<dbReference type="GO" id="GO:0008441">
    <property type="term" value="F:3'(2'),5'-bisphosphate nucleotidase activity"/>
    <property type="evidence" value="ECO:0007669"/>
    <property type="project" value="UniProtKB-EC"/>
</dbReference>